<organism evidence="2 3">
    <name type="scientific">Endozoicomonas lisbonensis</name>
    <dbReference type="NCBI Taxonomy" id="3120522"/>
    <lineage>
        <taxon>Bacteria</taxon>
        <taxon>Pseudomonadati</taxon>
        <taxon>Pseudomonadota</taxon>
        <taxon>Gammaproteobacteria</taxon>
        <taxon>Oceanospirillales</taxon>
        <taxon>Endozoicomonadaceae</taxon>
        <taxon>Endozoicomonas</taxon>
    </lineage>
</organism>
<dbReference type="Pfam" id="PF13358">
    <property type="entry name" value="DDE_3"/>
    <property type="match status" value="1"/>
</dbReference>
<dbReference type="EMBL" id="JBEWTB010000002">
    <property type="protein sequence ID" value="MET4759219.1"/>
    <property type="molecule type" value="Genomic_DNA"/>
</dbReference>
<evidence type="ECO:0000259" key="1">
    <source>
        <dbReference type="Pfam" id="PF13358"/>
    </source>
</evidence>
<dbReference type="Proteomes" id="UP001549366">
    <property type="component" value="Unassembled WGS sequence"/>
</dbReference>
<reference evidence="2 3" key="1">
    <citation type="submission" date="2024-06" db="EMBL/GenBank/DDBJ databases">
        <title>Genomic Encyclopedia of Type Strains, Phase V (KMG-V): Genome sequencing to study the core and pangenomes of soil and plant-associated prokaryotes.</title>
        <authorList>
            <person name="Whitman W."/>
        </authorList>
    </citation>
    <scope>NUCLEOTIDE SEQUENCE [LARGE SCALE GENOMIC DNA]</scope>
    <source>
        <strain evidence="2 3">NE40</strain>
    </source>
</reference>
<dbReference type="InterPro" id="IPR036397">
    <property type="entry name" value="RNaseH_sf"/>
</dbReference>
<dbReference type="Gene3D" id="3.30.420.10">
    <property type="entry name" value="Ribonuclease H-like superfamily/Ribonuclease H"/>
    <property type="match status" value="1"/>
</dbReference>
<comment type="caution">
    <text evidence="2">The sequence shown here is derived from an EMBL/GenBank/DDBJ whole genome shotgun (WGS) entry which is preliminary data.</text>
</comment>
<evidence type="ECO:0000313" key="3">
    <source>
        <dbReference type="Proteomes" id="UP001549366"/>
    </source>
</evidence>
<sequence length="194" mass="22205">MIIDRAGYHVAKELPEYSNLTLIHLPPYSPELNSAEQLWEWLREHDLSNRCFESYESIVDACCDSWNKLVAETGRIASLCFRSWAVIEWLFCAIGINTHRGWIHRKLQSLHPTADGDQIMALAVFFLDVYWDGRGAHLVHIGALAPRLKDSQSELFSEDHSRKDQLLATLDAVNHRFGEFTLCKAPLLNGTDRK</sequence>
<gene>
    <name evidence="2" type="ORF">V5J35_004411</name>
</gene>
<name>A0ABV2SN72_9GAMM</name>
<evidence type="ECO:0000313" key="2">
    <source>
        <dbReference type="EMBL" id="MET4759219.1"/>
    </source>
</evidence>
<protein>
    <recommendedName>
        <fullName evidence="1">Tc1-like transposase DDE domain-containing protein</fullName>
    </recommendedName>
</protein>
<proteinExistence type="predicted"/>
<feature type="domain" description="Tc1-like transposase DDE" evidence="1">
    <location>
        <begin position="1"/>
        <end position="57"/>
    </location>
</feature>
<accession>A0ABV2SN72</accession>
<dbReference type="InterPro" id="IPR038717">
    <property type="entry name" value="Tc1-like_DDE_dom"/>
</dbReference>
<keyword evidence="3" id="KW-1185">Reference proteome</keyword>